<dbReference type="SUPFAM" id="SSF52833">
    <property type="entry name" value="Thioredoxin-like"/>
    <property type="match status" value="1"/>
</dbReference>
<dbReference type="PANTHER" id="PTHR23322">
    <property type="entry name" value="FAS-ASSOCIATED PROTEIN"/>
    <property type="match status" value="1"/>
</dbReference>
<dbReference type="CDD" id="cd01767">
    <property type="entry name" value="UBX"/>
    <property type="match status" value="1"/>
</dbReference>
<dbReference type="PROSITE" id="PS50033">
    <property type="entry name" value="UBX"/>
    <property type="match status" value="1"/>
</dbReference>
<dbReference type="InterPro" id="IPR050730">
    <property type="entry name" value="UBX_domain-protein"/>
</dbReference>
<reference evidence="3 4" key="1">
    <citation type="submission" date="2024-02" db="EMBL/GenBank/DDBJ databases">
        <authorList>
            <person name="Chen Y."/>
            <person name="Shah S."/>
            <person name="Dougan E. K."/>
            <person name="Thang M."/>
            <person name="Chan C."/>
        </authorList>
    </citation>
    <scope>NUCLEOTIDE SEQUENCE [LARGE SCALE GENOMIC DNA]</scope>
</reference>
<gene>
    <name evidence="3" type="ORF">CCMP2556_LOCUS41307</name>
</gene>
<feature type="domain" description="UBX" evidence="2">
    <location>
        <begin position="466"/>
        <end position="553"/>
    </location>
</feature>
<comment type="caution">
    <text evidence="3">The sequence shown here is derived from an EMBL/GenBank/DDBJ whole genome shotgun (WGS) entry which is preliminary data.</text>
</comment>
<dbReference type="SMART" id="SM00166">
    <property type="entry name" value="UBX"/>
    <property type="match status" value="1"/>
</dbReference>
<proteinExistence type="predicted"/>
<protein>
    <recommendedName>
        <fullName evidence="2">UBX domain-containing protein</fullName>
    </recommendedName>
</protein>
<evidence type="ECO:0000313" key="4">
    <source>
        <dbReference type="Proteomes" id="UP001642484"/>
    </source>
</evidence>
<sequence length="557" mass="62572">MPFALFQCAKSLVQNFTGIASEDFNEFISAHLEGVDSGATSGATVSFFEGSFVEALQVAADVEGRTEGRKLLLLWLHQKDDEDAQYLCRQLWTHPSIAAELAGRVLPWAGDVCRADAGAVARCVAGSATTPQLVLIRLCEEGSPGALEWPSGSYFQVLSAMSARVAPLELVNLLKSAADRQDVELQLRRQWQEQMHHLQHLGQSMARAWDEAQQAAQRAEALRHCEAEERPCWSALYESRYQTPCAPGLVFEGSFAEAHAQAREKKQLLLLWLESSEVQQCGNTTSLDREALAGEVFNALVKEYFVLWPGDADRWLLPVQLKEMLRLRTPCFAVLEPLSVFEVEVFPWSDARESANEFPINCAWSFLGALEGAELTEGALMSFLAQHGDAATARRARREAAREEQRRRSAEARRLREEQDRDYEESLRRDQERGERNQAKLDPALARLRATRQEHAQQLMRLPRTVQKDACHLVLRFPCGRRAERSFAATQTLSELYRWADCAGELAALEKTGDRFDVPEKFTLATSYPKAVLKDRSKTLRQLHLTPSAVLTLCPES</sequence>
<dbReference type="Pfam" id="PF00789">
    <property type="entry name" value="UBX"/>
    <property type="match status" value="1"/>
</dbReference>
<dbReference type="InterPro" id="IPR001012">
    <property type="entry name" value="UBX_dom"/>
</dbReference>
<evidence type="ECO:0000256" key="1">
    <source>
        <dbReference type="SAM" id="MobiDB-lite"/>
    </source>
</evidence>
<feature type="compositionally biased region" description="Basic and acidic residues" evidence="1">
    <location>
        <begin position="398"/>
        <end position="439"/>
    </location>
</feature>
<name>A0ABP0QBM2_9DINO</name>
<dbReference type="SMART" id="SM00594">
    <property type="entry name" value="UAS"/>
    <property type="match status" value="1"/>
</dbReference>
<dbReference type="EMBL" id="CAXAMN010024250">
    <property type="protein sequence ID" value="CAK9085013.1"/>
    <property type="molecule type" value="Genomic_DNA"/>
</dbReference>
<accession>A0ABP0QBM2</accession>
<evidence type="ECO:0000313" key="3">
    <source>
        <dbReference type="EMBL" id="CAK9085013.1"/>
    </source>
</evidence>
<organism evidence="3 4">
    <name type="scientific">Durusdinium trenchii</name>
    <dbReference type="NCBI Taxonomy" id="1381693"/>
    <lineage>
        <taxon>Eukaryota</taxon>
        <taxon>Sar</taxon>
        <taxon>Alveolata</taxon>
        <taxon>Dinophyceae</taxon>
        <taxon>Suessiales</taxon>
        <taxon>Symbiodiniaceae</taxon>
        <taxon>Durusdinium</taxon>
    </lineage>
</organism>
<dbReference type="InterPro" id="IPR036249">
    <property type="entry name" value="Thioredoxin-like_sf"/>
</dbReference>
<dbReference type="InterPro" id="IPR006577">
    <property type="entry name" value="UAS"/>
</dbReference>
<feature type="region of interest" description="Disordered" evidence="1">
    <location>
        <begin position="394"/>
        <end position="443"/>
    </location>
</feature>
<dbReference type="Proteomes" id="UP001642484">
    <property type="component" value="Unassembled WGS sequence"/>
</dbReference>
<dbReference type="InterPro" id="IPR029071">
    <property type="entry name" value="Ubiquitin-like_domsf"/>
</dbReference>
<dbReference type="SUPFAM" id="SSF54236">
    <property type="entry name" value="Ubiquitin-like"/>
    <property type="match status" value="1"/>
</dbReference>
<evidence type="ECO:0000259" key="2">
    <source>
        <dbReference type="PROSITE" id="PS50033"/>
    </source>
</evidence>
<keyword evidence="4" id="KW-1185">Reference proteome</keyword>
<dbReference type="Gene3D" id="3.10.20.90">
    <property type="entry name" value="Phosphatidylinositol 3-kinase Catalytic Subunit, Chain A, domain 1"/>
    <property type="match status" value="1"/>
</dbReference>
<dbReference type="Gene3D" id="3.40.30.10">
    <property type="entry name" value="Glutaredoxin"/>
    <property type="match status" value="2"/>
</dbReference>